<evidence type="ECO:0000256" key="1">
    <source>
        <dbReference type="ARBA" id="ARBA00004418"/>
    </source>
</evidence>
<dbReference type="EMBL" id="UGTZ01000001">
    <property type="protein sequence ID" value="SUC33022.1"/>
    <property type="molecule type" value="Genomic_DNA"/>
</dbReference>
<evidence type="ECO:0000256" key="2">
    <source>
        <dbReference type="ARBA" id="ARBA00007399"/>
    </source>
</evidence>
<keyword evidence="4 9" id="KW-0732">Signal</keyword>
<protein>
    <submittedName>
        <fullName evidence="12">Chaperone protein papD</fullName>
    </submittedName>
</protein>
<comment type="subcellular location">
    <subcellularLocation>
        <location evidence="1 8">Periplasm</location>
    </subcellularLocation>
</comment>
<dbReference type="InterPro" id="IPR018046">
    <property type="entry name" value="Pili_assmbl_chaperone_CS"/>
</dbReference>
<evidence type="ECO:0000259" key="11">
    <source>
        <dbReference type="Pfam" id="PF02753"/>
    </source>
</evidence>
<dbReference type="SUPFAM" id="SSF49584">
    <property type="entry name" value="Periplasmic chaperone C-domain"/>
    <property type="match status" value="1"/>
</dbReference>
<accession>A0A379FWM3</accession>
<dbReference type="InterPro" id="IPR036316">
    <property type="entry name" value="Pili_assmbl_chap_C_dom_sf"/>
</dbReference>
<dbReference type="InterPro" id="IPR001829">
    <property type="entry name" value="Pili_assmbl_chaperone_bac"/>
</dbReference>
<evidence type="ECO:0000259" key="10">
    <source>
        <dbReference type="Pfam" id="PF00345"/>
    </source>
</evidence>
<evidence type="ECO:0000313" key="13">
    <source>
        <dbReference type="Proteomes" id="UP000254208"/>
    </source>
</evidence>
<evidence type="ECO:0000256" key="3">
    <source>
        <dbReference type="ARBA" id="ARBA00022558"/>
    </source>
</evidence>
<feature type="domain" description="Pili assembly chaperone C-terminal" evidence="11">
    <location>
        <begin position="167"/>
        <end position="223"/>
    </location>
</feature>
<dbReference type="InterPro" id="IPR008962">
    <property type="entry name" value="PapD-like_sf"/>
</dbReference>
<dbReference type="SUPFAM" id="SSF49354">
    <property type="entry name" value="PapD-like"/>
    <property type="match status" value="1"/>
</dbReference>
<dbReference type="GeneID" id="93674622"/>
<feature type="chain" id="PRO_5016739312" evidence="9">
    <location>
        <begin position="23"/>
        <end position="244"/>
    </location>
</feature>
<dbReference type="Pfam" id="PF02753">
    <property type="entry name" value="PapD_C"/>
    <property type="match status" value="1"/>
</dbReference>
<keyword evidence="5" id="KW-0574">Periplasm</keyword>
<name>A0A379FWM3_PRORE</name>
<dbReference type="PROSITE" id="PS00635">
    <property type="entry name" value="PILI_CHAPERONE"/>
    <property type="match status" value="1"/>
</dbReference>
<dbReference type="PANTHER" id="PTHR30251:SF5">
    <property type="entry name" value="FIMBRIAL CHAPARONE PROTEIN"/>
    <property type="match status" value="1"/>
</dbReference>
<dbReference type="GO" id="GO:0030288">
    <property type="term" value="C:outer membrane-bounded periplasmic space"/>
    <property type="evidence" value="ECO:0007669"/>
    <property type="project" value="InterPro"/>
</dbReference>
<dbReference type="PRINTS" id="PR00969">
    <property type="entry name" value="CHAPERONPILI"/>
</dbReference>
<reference evidence="12 13" key="1">
    <citation type="submission" date="2018-06" db="EMBL/GenBank/DDBJ databases">
        <authorList>
            <consortium name="Pathogen Informatics"/>
            <person name="Doyle S."/>
        </authorList>
    </citation>
    <scope>NUCLEOTIDE SEQUENCE [LARGE SCALE GENOMIC DNA]</scope>
    <source>
        <strain evidence="12 13">NCTC11801</strain>
    </source>
</reference>
<evidence type="ECO:0000256" key="8">
    <source>
        <dbReference type="RuleBase" id="RU003918"/>
    </source>
</evidence>
<sequence length="244" mass="27084">MTFFKKVISVVLLSGVMTQAHAVLGIDRTRIILNQADGGTSVVVDNQDKTSSFLAQTWIETAKGDKLTNSLVALPFLQKIGPLQKKQIKITHMEGLNTLPQDRESLLYFNVLGIPPQGKEANVVQFTIQSRLKLFYRPKGINYPLSADKDFQQDLKVAKQGGSLKLTNPTPFNIIVTNINVDRSKDNQFPETVVTPFSDAVVTLKNSSLNSFEVAYIDDFGGLKFNKYQCDSSQSCQLLPQAKK</sequence>
<dbReference type="Proteomes" id="UP000254208">
    <property type="component" value="Unassembled WGS sequence"/>
</dbReference>
<organism evidence="12 13">
    <name type="scientific">Providencia rettgeri</name>
    <dbReference type="NCBI Taxonomy" id="587"/>
    <lineage>
        <taxon>Bacteria</taxon>
        <taxon>Pseudomonadati</taxon>
        <taxon>Pseudomonadota</taxon>
        <taxon>Gammaproteobacteria</taxon>
        <taxon>Enterobacterales</taxon>
        <taxon>Morganellaceae</taxon>
        <taxon>Providencia</taxon>
    </lineage>
</organism>
<dbReference type="InterPro" id="IPR016147">
    <property type="entry name" value="Pili_assmbl_chaperone_N"/>
</dbReference>
<evidence type="ECO:0000256" key="9">
    <source>
        <dbReference type="SAM" id="SignalP"/>
    </source>
</evidence>
<keyword evidence="6 8" id="KW-0143">Chaperone</keyword>
<evidence type="ECO:0000256" key="5">
    <source>
        <dbReference type="ARBA" id="ARBA00022764"/>
    </source>
</evidence>
<dbReference type="Gene3D" id="2.60.40.10">
    <property type="entry name" value="Immunoglobulins"/>
    <property type="match status" value="2"/>
</dbReference>
<feature type="signal peptide" evidence="9">
    <location>
        <begin position="1"/>
        <end position="22"/>
    </location>
</feature>
<dbReference type="InterPro" id="IPR050643">
    <property type="entry name" value="Periplasmic_pilus_chap"/>
</dbReference>
<keyword evidence="7" id="KW-0393">Immunoglobulin domain</keyword>
<dbReference type="Pfam" id="PF00345">
    <property type="entry name" value="PapD_N"/>
    <property type="match status" value="1"/>
</dbReference>
<evidence type="ECO:0000256" key="6">
    <source>
        <dbReference type="ARBA" id="ARBA00023186"/>
    </source>
</evidence>
<evidence type="ECO:0000256" key="7">
    <source>
        <dbReference type="ARBA" id="ARBA00023319"/>
    </source>
</evidence>
<keyword evidence="3" id="KW-1029">Fimbrium biogenesis</keyword>
<evidence type="ECO:0000256" key="4">
    <source>
        <dbReference type="ARBA" id="ARBA00022729"/>
    </source>
</evidence>
<dbReference type="GO" id="GO:0071555">
    <property type="term" value="P:cell wall organization"/>
    <property type="evidence" value="ECO:0007669"/>
    <property type="project" value="InterPro"/>
</dbReference>
<dbReference type="AlphaFoldDB" id="A0A379FWM3"/>
<dbReference type="InterPro" id="IPR016148">
    <property type="entry name" value="Pili_assmbl_chaperone_C"/>
</dbReference>
<feature type="domain" description="Pili assembly chaperone N-terminal" evidence="10">
    <location>
        <begin position="25"/>
        <end position="141"/>
    </location>
</feature>
<comment type="similarity">
    <text evidence="2 8">Belongs to the periplasmic pilus chaperone family.</text>
</comment>
<dbReference type="InterPro" id="IPR013783">
    <property type="entry name" value="Ig-like_fold"/>
</dbReference>
<evidence type="ECO:0000313" key="12">
    <source>
        <dbReference type="EMBL" id="SUC33022.1"/>
    </source>
</evidence>
<gene>
    <name evidence="12" type="primary">papD_5</name>
    <name evidence="12" type="ORF">NCTC11801_04030</name>
</gene>
<proteinExistence type="inferred from homology"/>
<dbReference type="RefSeq" id="WP_115167983.1">
    <property type="nucleotide sequence ID" value="NZ_CP077317.1"/>
</dbReference>
<dbReference type="PANTHER" id="PTHR30251">
    <property type="entry name" value="PILUS ASSEMBLY CHAPERONE"/>
    <property type="match status" value="1"/>
</dbReference>